<evidence type="ECO:0000256" key="14">
    <source>
        <dbReference type="ARBA" id="ARBA00022804"/>
    </source>
</evidence>
<keyword evidence="8 24" id="KW-1032">Host cell membrane</keyword>
<keyword evidence="22" id="KW-0325">Glycoprotein</keyword>
<evidence type="ECO:0000313" key="27">
    <source>
        <dbReference type="EMBL" id="ARM39072.1"/>
    </source>
</evidence>
<evidence type="ECO:0000259" key="25">
    <source>
        <dbReference type="Pfam" id="PF00516"/>
    </source>
</evidence>
<keyword evidence="18 24" id="KW-1133">Transmembrane helix</keyword>
<comment type="subunit">
    <text evidence="24">The mature envelope protein (Env) consists of a homotrimer of non-covalently associated gp120-gp41 heterodimers. The resulting complex protrudes from the virus surface as a spike.</text>
</comment>
<dbReference type="Pfam" id="PF00517">
    <property type="entry name" value="GP41"/>
    <property type="match status" value="1"/>
</dbReference>
<evidence type="ECO:0000256" key="9">
    <source>
        <dbReference type="ARBA" id="ARBA00022581"/>
    </source>
</evidence>
<dbReference type="InterPro" id="IPR000328">
    <property type="entry name" value="GP41-like"/>
</dbReference>
<keyword evidence="20 24" id="KW-0472">Membrane</keyword>
<keyword evidence="19 24" id="KW-1039">Host endosome</keyword>
<keyword evidence="23 24" id="KW-1160">Virus entry into host cell</keyword>
<evidence type="ECO:0000256" key="20">
    <source>
        <dbReference type="ARBA" id="ARBA00023136"/>
    </source>
</evidence>
<evidence type="ECO:0000256" key="15">
    <source>
        <dbReference type="ARBA" id="ARBA00022844"/>
    </source>
</evidence>
<dbReference type="GO" id="GO:0019062">
    <property type="term" value="P:virion attachment to host cell"/>
    <property type="evidence" value="ECO:0007669"/>
    <property type="project" value="UniProtKB-UniRule"/>
</dbReference>
<proteinExistence type="predicted"/>
<dbReference type="InterPro" id="IPR000777">
    <property type="entry name" value="HIV1_Gp120"/>
</dbReference>
<organism evidence="27">
    <name type="scientific">Simian immunodeficiency virus</name>
    <name type="common">SIV</name>
    <dbReference type="NCBI Taxonomy" id="11723"/>
    <lineage>
        <taxon>Viruses</taxon>
        <taxon>Riboviria</taxon>
        <taxon>Pararnavirae</taxon>
        <taxon>Artverviricota</taxon>
        <taxon>Revtraviricetes</taxon>
        <taxon>Ortervirales</taxon>
        <taxon>Retroviridae</taxon>
        <taxon>Orthoretrovirinae</taxon>
        <taxon>Lentivirus</taxon>
        <taxon>Lentivirus simimdef</taxon>
    </lineage>
</organism>
<keyword evidence="10 24" id="KW-1162">Viral penetration into host cytoplasm</keyword>
<comment type="subcellular location">
    <subcellularLocation>
        <location evidence="3">Host cell membrane</location>
        <topology evidence="3">Peripheral membrane protein</topology>
    </subcellularLocation>
    <subcellularLocation>
        <location evidence="1">Host cell membrane</location>
        <topology evidence="1">Single-pass type I membrane protein</topology>
    </subcellularLocation>
    <subcellularLocation>
        <location evidence="2">Host endosome membrane</location>
        <topology evidence="2">Peripheral membrane protein</topology>
    </subcellularLocation>
    <subcellularLocation>
        <location evidence="5">Host endosome membrane</location>
        <topology evidence="5">Single-pass type I membrane protein</topology>
    </subcellularLocation>
    <subcellularLocation>
        <location evidence="6">Virion membrane</location>
        <topology evidence="6">Peripheral membrane protein</topology>
    </subcellularLocation>
    <subcellularLocation>
        <location evidence="4">Virion membrane</location>
        <topology evidence="4">Single-pass type I membrane protein</topology>
    </subcellularLocation>
</comment>
<dbReference type="GO" id="GO:0046718">
    <property type="term" value="P:symbiont entry into host cell"/>
    <property type="evidence" value="ECO:0007669"/>
    <property type="project" value="UniProtKB-KW"/>
</dbReference>
<evidence type="ECO:0000256" key="18">
    <source>
        <dbReference type="ARBA" id="ARBA00022989"/>
    </source>
</evidence>
<accession>A0A1W6I4S5</accession>
<dbReference type="GO" id="GO:0044175">
    <property type="term" value="C:host cell endosome membrane"/>
    <property type="evidence" value="ECO:0007669"/>
    <property type="project" value="UniProtKB-SubCell"/>
</dbReference>
<dbReference type="Gene3D" id="1.20.5.490">
    <property type="entry name" value="Single helix bin"/>
    <property type="match status" value="1"/>
</dbReference>
<name>A0A1W6I4S5_SIV</name>
<dbReference type="SUPFAM" id="SSF56502">
    <property type="entry name" value="gp120 core"/>
    <property type="match status" value="1"/>
</dbReference>
<reference evidence="27" key="1">
    <citation type="journal article" date="2017" name="AIDS Res. Hum. Retroviruses">
        <title>Full Genome Characterization of a New Simian Immune Deficiency Virus Lineage in a Naturally Infected Cercopithecus ascanius whitesidei in the Democratic Republic of Congo Reveals High Genetic Diversity Among Red-Tailed Monkeys in Central and Eastern Africa.</title>
        <authorList>
            <person name="Ahuka-Mundeke S."/>
            <person name="Mbala-Kingebeni P."/>
            <person name="Ndimbo-Kumogo S.P."/>
            <person name="Foncelle C."/>
            <person name="Lunguya-Metila O."/>
            <person name="Muyembe-Tamfum J.J."/>
            <person name="Delaporte E."/>
            <person name="Peeters M."/>
            <person name="Ayouba A."/>
        </authorList>
    </citation>
    <scope>NUCLEOTIDE SEQUENCE</scope>
    <source>
        <strain evidence="27">SIVasc-13DRC-I8</strain>
    </source>
</reference>
<evidence type="ECO:0000256" key="7">
    <source>
        <dbReference type="ARBA" id="ARBA00022506"/>
    </source>
</evidence>
<keyword evidence="12 24" id="KW-0812">Transmembrane</keyword>
<organismHost>
    <name type="scientific">Pan troglodytes</name>
    <name type="common">Chimpanzee</name>
    <dbReference type="NCBI Taxonomy" id="9598"/>
</organismHost>
<dbReference type="EMBL" id="KY497574">
    <property type="protein sequence ID" value="ARM39072.1"/>
    <property type="molecule type" value="Genomic_DNA"/>
</dbReference>
<dbReference type="Gene3D" id="2.170.40.20">
    <property type="entry name" value="Human immunodeficiency virus 1, Gp160, envelope glycoprotein"/>
    <property type="match status" value="2"/>
</dbReference>
<keyword evidence="13 24" id="KW-0053">Apoptosis</keyword>
<evidence type="ECO:0000256" key="8">
    <source>
        <dbReference type="ARBA" id="ARBA00022511"/>
    </source>
</evidence>
<evidence type="ECO:0000256" key="6">
    <source>
        <dbReference type="ARBA" id="ARBA00004650"/>
    </source>
</evidence>
<dbReference type="GO" id="GO:0005198">
    <property type="term" value="F:structural molecule activity"/>
    <property type="evidence" value="ECO:0007669"/>
    <property type="project" value="InterPro"/>
</dbReference>
<dbReference type="GO" id="GO:0039663">
    <property type="term" value="P:membrane fusion involved in viral entry into host cell"/>
    <property type="evidence" value="ECO:0007669"/>
    <property type="project" value="UniProtKB-KW"/>
</dbReference>
<dbReference type="Pfam" id="PF00516">
    <property type="entry name" value="GP120"/>
    <property type="match status" value="1"/>
</dbReference>
<evidence type="ECO:0000256" key="22">
    <source>
        <dbReference type="ARBA" id="ARBA00023180"/>
    </source>
</evidence>
<evidence type="ECO:0000256" key="1">
    <source>
        <dbReference type="ARBA" id="ARBA00004402"/>
    </source>
</evidence>
<evidence type="ECO:0000256" key="17">
    <source>
        <dbReference type="ARBA" id="ARBA00022879"/>
    </source>
</evidence>
<keyword evidence="7 24" id="KW-1168">Fusion of virus membrane with host membrane</keyword>
<evidence type="ECO:0000256" key="16">
    <source>
        <dbReference type="ARBA" id="ARBA00022870"/>
    </source>
</evidence>
<evidence type="ECO:0000256" key="4">
    <source>
        <dbReference type="ARBA" id="ARBA00004563"/>
    </source>
</evidence>
<evidence type="ECO:0000256" key="19">
    <source>
        <dbReference type="ARBA" id="ARBA00023046"/>
    </source>
</evidence>
<evidence type="ECO:0000256" key="2">
    <source>
        <dbReference type="ARBA" id="ARBA00004433"/>
    </source>
</evidence>
<comment type="domain">
    <text evidence="24">The 17 amino acids long immunosuppressive region is present in many retroviral envelope proteins. Synthetic peptides derived from this relatively conserved sequence inhibit immune function in vitro and in vivo.</text>
</comment>
<keyword evidence="16 24" id="KW-1043">Host membrane</keyword>
<evidence type="ECO:0000256" key="23">
    <source>
        <dbReference type="ARBA" id="ARBA00023296"/>
    </source>
</evidence>
<dbReference type="GO" id="GO:0020002">
    <property type="term" value="C:host cell plasma membrane"/>
    <property type="evidence" value="ECO:0007669"/>
    <property type="project" value="UniProtKB-SubCell"/>
</dbReference>
<evidence type="ECO:0000256" key="24">
    <source>
        <dbReference type="RuleBase" id="RU363095"/>
    </source>
</evidence>
<keyword evidence="14 24" id="KW-1161">Viral attachment to host cell</keyword>
<evidence type="ECO:0000256" key="3">
    <source>
        <dbReference type="ARBA" id="ARBA00004505"/>
    </source>
</evidence>
<protein>
    <recommendedName>
        <fullName evidence="24">Envelope glycoprotein gp160</fullName>
    </recommendedName>
    <component>
        <recommendedName>
            <fullName evidence="24">Surface protein gp120</fullName>
            <shortName evidence="24">SU</shortName>
        </recommendedName>
        <alternativeName>
            <fullName evidence="24">Glycoprotein 120</fullName>
            <shortName evidence="24">gp120</shortName>
        </alternativeName>
    </component>
    <component>
        <recommendedName>
            <fullName evidence="24">Transmembrane protein gp41</fullName>
            <shortName evidence="24">TM</shortName>
        </recommendedName>
    </component>
</protein>
<organismHost>
    <name type="scientific">Cercopithecidae</name>
    <name type="common">Old World monkeys</name>
    <dbReference type="NCBI Taxonomy" id="9527"/>
</organismHost>
<evidence type="ECO:0000259" key="26">
    <source>
        <dbReference type="Pfam" id="PF00517"/>
    </source>
</evidence>
<keyword evidence="11 24" id="KW-0165">Cleavage on pair of basic residues</keyword>
<dbReference type="Gene3D" id="1.10.287.210">
    <property type="match status" value="1"/>
</dbReference>
<keyword evidence="21" id="KW-1015">Disulfide bond</keyword>
<dbReference type="InterPro" id="IPR036377">
    <property type="entry name" value="Gp120_core_sf"/>
</dbReference>
<dbReference type="SUPFAM" id="SSF58069">
    <property type="entry name" value="Virus ectodomain"/>
    <property type="match status" value="1"/>
</dbReference>
<gene>
    <name evidence="27" type="primary">env</name>
</gene>
<keyword evidence="15 24" id="KW-0946">Virion</keyword>
<evidence type="ECO:0000256" key="21">
    <source>
        <dbReference type="ARBA" id="ARBA00023157"/>
    </source>
</evidence>
<evidence type="ECO:0000256" key="5">
    <source>
        <dbReference type="ARBA" id="ARBA00004578"/>
    </source>
</evidence>
<evidence type="ECO:0000256" key="11">
    <source>
        <dbReference type="ARBA" id="ARBA00022685"/>
    </source>
</evidence>
<dbReference type="GO" id="GO:0055036">
    <property type="term" value="C:virion membrane"/>
    <property type="evidence" value="ECO:0007669"/>
    <property type="project" value="UniProtKB-SubCell"/>
</dbReference>
<feature type="transmembrane region" description="Helical" evidence="24">
    <location>
        <begin position="694"/>
        <end position="721"/>
    </location>
</feature>
<keyword evidence="9 24" id="KW-0945">Host-virus interaction</keyword>
<dbReference type="GO" id="GO:0019031">
    <property type="term" value="C:viral envelope"/>
    <property type="evidence" value="ECO:0007669"/>
    <property type="project" value="UniProtKB-KW"/>
</dbReference>
<evidence type="ECO:0000256" key="12">
    <source>
        <dbReference type="ARBA" id="ARBA00022692"/>
    </source>
</evidence>
<sequence>MKLLLSFIVLVVLGLEQDAQAKNWTTVFYGVPIWKDAKPPLFCAADIAPDPFNIWATQSCVPTDPTPAEAYMNITEYFDAYKNYMVQQMTEDMIALFQQALKPCVKLTPMCVTMKCVKQDTPKTMTTTTRATTTTKATTTTGYGDMTPQSVYNCSFNQTIEFRDKKKQMYALFYRQDIMSTGKENDTYYMWNCNTSYITQDCTKSDFHPFPIQYCAPAGYALLYCRDQNFTGQGLCRNVTARHCTHGIQPLISTWLQLNGTYETEETRAYMQKGKKESVMVRLGIQEHIQIECIRPGNKTIRNLQIGAGMSFYSQLIVGGNTRRAYCRLKAPPTNKNVTWDKVMSAVVDSLKKKWADMNETENATNTKVHFYTRPQGDRETQVHWFQCAGEFFYCNLSALYEPKGYTWQKNCTNASSPLCPVEMKNETNYQMGRWMSCTIRQFVTQWGIVGKAIYLPPRRGHVNCTSNITGLIFDGHMFGNYINFTPSADVQDNWRAELARYKVVEIKPMSFAPTSVRRYEAPRLSKRAVSLAVGFIGFLGAAGSTMGAAATALTVQSRSLLAGILQQQQNLLRAIEAQQHLLQLSVWGIKNLNARLTALEKYLKDQQILNIMGCAWRQICHSNVEWNESWSGGVYPDWDTMTWEEWSVRIDNHTREIEYYLGEAEKQEERNNHQLQKLHSWDFLWSWFDISNWLYYIKIAILVIAGLIALRIVMFVLGVFRRLRLGYSPLSSAKIPFQNLPEPEAPEGIEESAGGAGKTRSVRLLTGFFAIIWDDLRNLLVWSYQILAGSASTIWWCLEKVWDWLIIRLAELRGTVVTFCRHCLEAARRLLAYLQYGFSELQAAVTQAIDRLAIFTGAWTDAVLEALRRLAWGIIHLPRRIRQGLEILLN</sequence>
<evidence type="ECO:0000256" key="10">
    <source>
        <dbReference type="ARBA" id="ARBA00022595"/>
    </source>
</evidence>
<evidence type="ECO:0000256" key="13">
    <source>
        <dbReference type="ARBA" id="ARBA00022703"/>
    </source>
</evidence>
<feature type="domain" description="Human immunodeficiency virus 1 envelope glycoprotein Gp120" evidence="25">
    <location>
        <begin position="24"/>
        <end position="521"/>
    </location>
</feature>
<keyword evidence="17 24" id="KW-0261">Viral envelope protein</keyword>
<dbReference type="CDD" id="cd09909">
    <property type="entry name" value="HIV-1-like_HR1-HR2"/>
    <property type="match status" value="1"/>
</dbReference>
<feature type="domain" description="Retroviral envelope protein GP41-like" evidence="26">
    <location>
        <begin position="547"/>
        <end position="730"/>
    </location>
</feature>